<dbReference type="PIRSF" id="PIRSF001365">
    <property type="entry name" value="DHDPS"/>
    <property type="match status" value="1"/>
</dbReference>
<dbReference type="GO" id="GO:0008840">
    <property type="term" value="F:4-hydroxy-tetrahydrodipicolinate synthase activity"/>
    <property type="evidence" value="ECO:0007669"/>
    <property type="project" value="TreeGrafter"/>
</dbReference>
<evidence type="ECO:0000256" key="2">
    <source>
        <dbReference type="ARBA" id="ARBA00023270"/>
    </source>
</evidence>
<dbReference type="InterPro" id="IPR020624">
    <property type="entry name" value="Schiff_base-form_aldolases_CS"/>
</dbReference>
<keyword evidence="6" id="KW-1185">Reference proteome</keyword>
<name>M0B0Z5_NATA1</name>
<feature type="active site" description="Proton donor/acceptor" evidence="3">
    <location>
        <position position="141"/>
    </location>
</feature>
<keyword evidence="1" id="KW-0456">Lyase</keyword>
<dbReference type="RefSeq" id="WP_006107971.1">
    <property type="nucleotide sequence ID" value="NZ_AOIO01000014.1"/>
</dbReference>
<dbReference type="PRINTS" id="PR00146">
    <property type="entry name" value="DHPICSNTHASE"/>
</dbReference>
<dbReference type="SUPFAM" id="SSF51569">
    <property type="entry name" value="Aldolase"/>
    <property type="match status" value="1"/>
</dbReference>
<organism evidence="5 6">
    <name type="scientific">Natrialba asiatica (strain ATCC 700177 / DSM 12278 / JCM 9576 / FERM P-10747 / NBRC 102637 / 172P1)</name>
    <dbReference type="NCBI Taxonomy" id="29540"/>
    <lineage>
        <taxon>Archaea</taxon>
        <taxon>Methanobacteriati</taxon>
        <taxon>Methanobacteriota</taxon>
        <taxon>Stenosarchaea group</taxon>
        <taxon>Halobacteria</taxon>
        <taxon>Halobacteriales</taxon>
        <taxon>Natrialbaceae</taxon>
        <taxon>Natrialba</taxon>
    </lineage>
</organism>
<dbReference type="SMART" id="SM01130">
    <property type="entry name" value="DHDPS"/>
    <property type="match status" value="1"/>
</dbReference>
<evidence type="ECO:0000313" key="5">
    <source>
        <dbReference type="EMBL" id="ELZ03908.1"/>
    </source>
</evidence>
<dbReference type="PANTHER" id="PTHR12128">
    <property type="entry name" value="DIHYDRODIPICOLINATE SYNTHASE"/>
    <property type="match status" value="1"/>
</dbReference>
<gene>
    <name evidence="5" type="ORF">C481_04998</name>
</gene>
<dbReference type="PROSITE" id="PS00666">
    <property type="entry name" value="DHDPS_2"/>
    <property type="match status" value="1"/>
</dbReference>
<dbReference type="Pfam" id="PF00701">
    <property type="entry name" value="DHDPS"/>
    <property type="match status" value="1"/>
</dbReference>
<evidence type="ECO:0000256" key="4">
    <source>
        <dbReference type="PIRSR" id="PIRSR001365-2"/>
    </source>
</evidence>
<dbReference type="CDD" id="cd00408">
    <property type="entry name" value="DHDPS-like"/>
    <property type="match status" value="1"/>
</dbReference>
<dbReference type="OrthoDB" id="350860at2157"/>
<dbReference type="Gene3D" id="3.20.20.70">
    <property type="entry name" value="Aldolase class I"/>
    <property type="match status" value="1"/>
</dbReference>
<dbReference type="AlphaFoldDB" id="M0B0Z5"/>
<dbReference type="PATRIC" id="fig|29540.5.peg.1012"/>
<dbReference type="GO" id="GO:0044281">
    <property type="term" value="P:small molecule metabolic process"/>
    <property type="evidence" value="ECO:0007669"/>
    <property type="project" value="UniProtKB-ARBA"/>
</dbReference>
<reference evidence="5 6" key="1">
    <citation type="journal article" date="2014" name="PLoS Genet.">
        <title>Phylogenetically driven sequencing of extremely halophilic archaea reveals strategies for static and dynamic osmo-response.</title>
        <authorList>
            <person name="Becker E.A."/>
            <person name="Seitzer P.M."/>
            <person name="Tritt A."/>
            <person name="Larsen D."/>
            <person name="Krusor M."/>
            <person name="Yao A.I."/>
            <person name="Wu D."/>
            <person name="Madern D."/>
            <person name="Eisen J.A."/>
            <person name="Darling A.E."/>
            <person name="Facciotti M.T."/>
        </authorList>
    </citation>
    <scope>NUCLEOTIDE SEQUENCE [LARGE SCALE GENOMIC DNA]</scope>
    <source>
        <strain evidence="5 6">DSM 12278</strain>
    </source>
</reference>
<evidence type="ECO:0000256" key="3">
    <source>
        <dbReference type="PIRSR" id="PIRSR001365-1"/>
    </source>
</evidence>
<dbReference type="InterPro" id="IPR020625">
    <property type="entry name" value="Schiff_base-form_aldolases_AS"/>
</dbReference>
<protein>
    <submittedName>
        <fullName evidence="5">Dihydrodipicolinate synthase</fullName>
    </submittedName>
</protein>
<dbReference type="PROSITE" id="PS00665">
    <property type="entry name" value="DHDPS_1"/>
    <property type="match status" value="1"/>
</dbReference>
<evidence type="ECO:0000313" key="6">
    <source>
        <dbReference type="Proteomes" id="UP000011554"/>
    </source>
</evidence>
<dbReference type="EMBL" id="AOIO01000014">
    <property type="protein sequence ID" value="ELZ03908.1"/>
    <property type="molecule type" value="Genomic_DNA"/>
</dbReference>
<evidence type="ECO:0000256" key="1">
    <source>
        <dbReference type="ARBA" id="ARBA00023239"/>
    </source>
</evidence>
<feature type="binding site" evidence="4">
    <location>
        <position position="52"/>
    </location>
    <ligand>
        <name>pyruvate</name>
        <dbReference type="ChEBI" id="CHEBI:15361"/>
    </ligand>
</feature>
<feature type="binding site" evidence="4">
    <location>
        <position position="211"/>
    </location>
    <ligand>
        <name>pyruvate</name>
        <dbReference type="ChEBI" id="CHEBI:15361"/>
    </ligand>
</feature>
<comment type="caution">
    <text evidence="5">The sequence shown here is derived from an EMBL/GenBank/DDBJ whole genome shotgun (WGS) entry which is preliminary data.</text>
</comment>
<dbReference type="eggNOG" id="arCOG04172">
    <property type="taxonomic scope" value="Archaea"/>
</dbReference>
<feature type="active site" description="Schiff-base intermediate with substrate" evidence="3">
    <location>
        <position position="169"/>
    </location>
</feature>
<sequence>MPTTLTAALSGITCPLVTPFDESGDVDGDAFGDLVEFTVDGGIDGIFPCGTTGEFASLSPAERRRVTELAVDHAGGEVPVLAGTAATSVAEAVAAIDDAAAVGADAAVVTPPYFHAANDPAGNRRFFEAVADESPLPLLLYNIPSCTGRGLAPETIEALAAREDVIGLKDSSGDLEFVRDAIRRTPAEFRVVQGYDALLVPALRTGADGGVNALANVVPSVYAEVVERADDERGGELQAAVSRLFDACGEYGFAPATKTALTVRGVIPTDTVRPPLVEVPPAGRTAIENSLEELLSLRAEGSEDLV</sequence>
<dbReference type="InterPro" id="IPR013785">
    <property type="entry name" value="Aldolase_TIM"/>
</dbReference>
<dbReference type="GO" id="GO:0008675">
    <property type="term" value="F:2-dehydro-3-deoxy-phosphogluconate aldolase activity"/>
    <property type="evidence" value="ECO:0007669"/>
    <property type="project" value="UniProtKB-ARBA"/>
</dbReference>
<proteinExistence type="predicted"/>
<accession>M0B0Z5</accession>
<dbReference type="STRING" id="29540.C481_04998"/>
<keyword evidence="2" id="KW-0704">Schiff base</keyword>
<dbReference type="PANTHER" id="PTHR12128:SF66">
    <property type="entry name" value="4-HYDROXY-2-OXOGLUTARATE ALDOLASE, MITOCHONDRIAL"/>
    <property type="match status" value="1"/>
</dbReference>
<dbReference type="Proteomes" id="UP000011554">
    <property type="component" value="Unassembled WGS sequence"/>
</dbReference>
<dbReference type="InterPro" id="IPR002220">
    <property type="entry name" value="DapA-like"/>
</dbReference>